<feature type="compositionally biased region" description="Basic and acidic residues" evidence="14">
    <location>
        <begin position="1071"/>
        <end position="1081"/>
    </location>
</feature>
<feature type="region of interest" description="Disordered" evidence="14">
    <location>
        <begin position="242"/>
        <end position="322"/>
    </location>
</feature>
<feature type="region of interest" description="Disordered" evidence="14">
    <location>
        <begin position="2294"/>
        <end position="2319"/>
    </location>
</feature>
<evidence type="ECO:0000259" key="15">
    <source>
        <dbReference type="PROSITE" id="PS51521"/>
    </source>
</evidence>
<evidence type="ECO:0000256" key="7">
    <source>
        <dbReference type="ARBA" id="ARBA00022786"/>
    </source>
</evidence>
<keyword evidence="12" id="KW-1035">Host cytoplasm</keyword>
<evidence type="ECO:0000256" key="6">
    <source>
        <dbReference type="ARBA" id="ARBA00022737"/>
    </source>
</evidence>
<evidence type="ECO:0000256" key="11">
    <source>
        <dbReference type="ARBA" id="ARBA00022876"/>
    </source>
</evidence>
<dbReference type="InterPro" id="IPR038765">
    <property type="entry name" value="Papain-like_cys_pep_sf"/>
</dbReference>
<dbReference type="Pfam" id="PF04843">
    <property type="entry name" value="Herpes_teg_N"/>
    <property type="match status" value="1"/>
</dbReference>
<evidence type="ECO:0000256" key="8">
    <source>
        <dbReference type="ARBA" id="ARBA00022801"/>
    </source>
</evidence>
<name>A0A0B5CYX6_9GAMA</name>
<keyword evidence="2" id="KW-0920">Virion tegument</keyword>
<evidence type="ECO:0000256" key="1">
    <source>
        <dbReference type="ARBA" id="ARBA00022562"/>
    </source>
</evidence>
<keyword evidence="9" id="KW-0788">Thiol protease</keyword>
<feature type="region of interest" description="Disordered" evidence="14">
    <location>
        <begin position="2150"/>
        <end position="2280"/>
    </location>
</feature>
<feature type="compositionally biased region" description="Polar residues" evidence="14">
    <location>
        <begin position="2372"/>
        <end position="2386"/>
    </location>
</feature>
<feature type="domain" description="Peptidase C76" evidence="15">
    <location>
        <begin position="13"/>
        <end position="225"/>
    </location>
</feature>
<evidence type="ECO:0000256" key="2">
    <source>
        <dbReference type="ARBA" id="ARBA00022580"/>
    </source>
</evidence>
<evidence type="ECO:0000256" key="13">
    <source>
        <dbReference type="SAM" id="Coils"/>
    </source>
</evidence>
<keyword evidence="7" id="KW-0833">Ubl conjugation pathway</keyword>
<dbReference type="KEGG" id="vg:65099603"/>
<dbReference type="PROSITE" id="PS51521">
    <property type="entry name" value="HTUSP"/>
    <property type="match status" value="1"/>
</dbReference>
<evidence type="ECO:0000256" key="12">
    <source>
        <dbReference type="ARBA" id="ARBA00023200"/>
    </source>
</evidence>
<feature type="region of interest" description="Disordered" evidence="14">
    <location>
        <begin position="2438"/>
        <end position="2464"/>
    </location>
</feature>
<keyword evidence="17" id="KW-1185">Reference proteome</keyword>
<evidence type="ECO:0000256" key="5">
    <source>
        <dbReference type="ARBA" id="ARBA00022670"/>
    </source>
</evidence>
<keyword evidence="5" id="KW-0645">Protease</keyword>
<evidence type="ECO:0000313" key="16">
    <source>
        <dbReference type="EMBL" id="AJE29720.1"/>
    </source>
</evidence>
<feature type="compositionally biased region" description="Polar residues" evidence="14">
    <location>
        <begin position="2219"/>
        <end position="2230"/>
    </location>
</feature>
<dbReference type="Proteomes" id="UP000297089">
    <property type="component" value="Segment"/>
</dbReference>
<feature type="compositionally biased region" description="Polar residues" evidence="14">
    <location>
        <begin position="2237"/>
        <end position="2251"/>
    </location>
</feature>
<reference evidence="16 17" key="1">
    <citation type="submission" date="2018-02" db="EMBL/GenBank/DDBJ databases">
        <title>Complete genome sequence of MneRV2, the pig-tailed macaque RV2 rhadinovirus, and evolutionary relationship with rhesus macaque RRV and human herpesvirus 8/KSHV.</title>
        <authorList>
            <person name="Rose T.M."/>
            <person name="Bruce A.G."/>
        </authorList>
    </citation>
    <scope>NUCLEOTIDE SEQUENCE [LARGE SCALE GENOMIC DNA]</scope>
    <source>
        <strain evidence="16 17">J97167</strain>
    </source>
</reference>
<feature type="compositionally biased region" description="Basic and acidic residues" evidence="14">
    <location>
        <begin position="2208"/>
        <end position="2218"/>
    </location>
</feature>
<accession>A0A0B5CYX6</accession>
<feature type="compositionally biased region" description="Basic and acidic residues" evidence="14">
    <location>
        <begin position="2359"/>
        <end position="2371"/>
    </location>
</feature>
<keyword evidence="13" id="KW-0175">Coiled coil</keyword>
<evidence type="ECO:0000256" key="10">
    <source>
        <dbReference type="ARBA" id="ARBA00022844"/>
    </source>
</evidence>
<feature type="region of interest" description="Disordered" evidence="14">
    <location>
        <begin position="2359"/>
        <end position="2416"/>
    </location>
</feature>
<keyword evidence="3" id="KW-0945">Host-virus interaction</keyword>
<dbReference type="GO" id="GO:0044423">
    <property type="term" value="C:virion component"/>
    <property type="evidence" value="ECO:0007669"/>
    <property type="project" value="UniProtKB-KW"/>
</dbReference>
<evidence type="ECO:0000256" key="4">
    <source>
        <dbReference type="ARBA" id="ARBA00022662"/>
    </source>
</evidence>
<feature type="compositionally biased region" description="Basic and acidic residues" evidence="14">
    <location>
        <begin position="2150"/>
        <end position="2163"/>
    </location>
</feature>
<keyword evidence="8" id="KW-0378">Hydrolase</keyword>
<feature type="region of interest" description="Disordered" evidence="14">
    <location>
        <begin position="2325"/>
        <end position="2344"/>
    </location>
</feature>
<feature type="compositionally biased region" description="Low complexity" evidence="14">
    <location>
        <begin position="2168"/>
        <end position="2184"/>
    </location>
</feature>
<keyword evidence="10" id="KW-0946">Virion</keyword>
<keyword evidence="6" id="KW-0677">Repeat</keyword>
<organism evidence="16 17">
    <name type="scientific">macacine gammaherpesvirus 12</name>
    <dbReference type="NCBI Taxonomy" id="2560571"/>
    <lineage>
        <taxon>Viruses</taxon>
        <taxon>Duplodnaviria</taxon>
        <taxon>Heunggongvirae</taxon>
        <taxon>Peploviricota</taxon>
        <taxon>Herviviricetes</taxon>
        <taxon>Herpesvirales</taxon>
        <taxon>Orthoherpesviridae</taxon>
        <taxon>Gammaherpesvirinae</taxon>
        <taxon>Rhadinovirus</taxon>
        <taxon>Rhadinovirus macacinegamma12</taxon>
    </lineage>
</organism>
<feature type="coiled-coil region" evidence="13">
    <location>
        <begin position="1322"/>
        <end position="1356"/>
    </location>
</feature>
<feature type="compositionally biased region" description="Polar residues" evidence="14">
    <location>
        <begin position="268"/>
        <end position="285"/>
    </location>
</feature>
<feature type="region of interest" description="Disordered" evidence="14">
    <location>
        <begin position="1071"/>
        <end position="1102"/>
    </location>
</feature>
<keyword evidence="4" id="KW-1130">Modulation of host ubiquitin pathway by virus</keyword>
<keyword evidence="11" id="KW-1127">Modulation of host ubiquitin pathway by viral deubiquitinase</keyword>
<evidence type="ECO:0000256" key="3">
    <source>
        <dbReference type="ARBA" id="ARBA00022581"/>
    </source>
</evidence>
<protein>
    <submittedName>
        <fullName evidence="16">ORF64</fullName>
    </submittedName>
</protein>
<dbReference type="SUPFAM" id="SSF54001">
    <property type="entry name" value="Cysteine proteinases"/>
    <property type="match status" value="1"/>
</dbReference>
<dbReference type="GO" id="GO:0039648">
    <property type="term" value="P:symbiont-mediated perturbation of host ubiquitin-like protein modification"/>
    <property type="evidence" value="ECO:0007669"/>
    <property type="project" value="UniProtKB-KW"/>
</dbReference>
<keyword evidence="1" id="KW-1048">Host nucleus</keyword>
<dbReference type="PANTHER" id="PTHR24216">
    <property type="entry name" value="PAXILLIN-RELATED"/>
    <property type="match status" value="1"/>
</dbReference>
<dbReference type="EMBL" id="KP265674">
    <property type="protein sequence ID" value="AJE29720.1"/>
    <property type="molecule type" value="Genomic_DNA"/>
</dbReference>
<dbReference type="GO" id="GO:0006508">
    <property type="term" value="P:proteolysis"/>
    <property type="evidence" value="ECO:0007669"/>
    <property type="project" value="UniProtKB-KW"/>
</dbReference>
<evidence type="ECO:0000313" key="17">
    <source>
        <dbReference type="Proteomes" id="UP000297089"/>
    </source>
</evidence>
<sequence>MDLPPIFSKFKVEGVATTHQADCRFGQYAGSQCLSNCVIYLAQSYFNKESPVTDTNDLDDVLRRGSTLDFILRRSGTLGYNQYAQLHHVPSFIRTDAWSAAIFQSQEYFGLIGIDAAIREPFIESLKSILTRNYSGTVQYFLFICGDKAGAVIIKNKTFYLFDPHCVPHVPNSPAHVISSPDPNAILEYVSPPDREYTGSFLYIMPSEYVNPEHYITNHYRTITFSKVQGPQIDISTGIEPCTIEDISSPPRSPEATSKFSNRAHAPSKTTNAQGLKATTSTSLESRGLQPFATPQNPADGDTDTRLLTAGQPQPTAGHQEFHTAPGADLLLSELSASRGRKRKLSSLQRYSDFDDASSDDDGASRVRTHEDAISAEVIWMDDDISPLYSPSDTPSFDDVFDSPPTPPEPTRNNETADANGGFLEQLSGDAETPFSAFDDILLTHDFSSLDKKIEQLIKYKAPSQYLPNISDKQNGRPVREAAALQAMDKMMTNIILEHGLITDAQARGPSACKNVLQFFVLWGEKLGIPISDAKRVLDLDLQIIPLYAAVKEDNFKQGVFKNHLTSKLNKCLASIRSARADAHKKIVSAFNAEGLLISSSETNISISAMKERIAKHFSPDFLAVYSADELKHLLERIQALRTGIEQRNKEIQQEDLFFSSVITALDTFQPPPKTVHPIEITPQRKTDIMLDHLASITAKLTEDATEALNNYLETPSEHGTHITNIPNFSSIVANIISTLKIITYAKNDMQLDVTPMTTYRQQLLYLGGELATIFNLEWPYDTVSPVEELPVVAQVRAKMESVTRIEKNRQALDQILGDAETLLDTITAPSARQDPARAMSIPILETYITNAGALIGSSHNARFEKLKAAIHDLASSESFIIMLLNNTRLENISDNLVKIDGILTDHSRFLTNATVVKTLQTLGNSLTRECVEALDKKDTSALTAARLLALQTILGYASVPDHETLTRVVSGVTDAQRVAAGKEKDKWARTVERLTELKRTVSQSRIDKAARRKLATIISRDLKEAEASQETVLEKRWKEDVLKFQPSTSKELEDFLQSAPSAKARRFAEKHLQANQRERPPSPTDTVPMDYTPTPLPTPQAVSTATAEKGKAAWNKIQQAFQDFNFHLIDASDWQEMAAEYSRHGSSLPGTVGPKLARFMETISTTLNDILTQKLTSLLPNGPAFSPPAFDWIAPYQTRVNAFLRTIGLPMVRDLAEKIHHQCQTLSHAVQSGDLQQATVGTSLERPAADYRQILSDMRTAYNDHGIAVRSEAAAYVDAINSTANVLTPPKPNLEVPQKLMTAADALTVQNFPEFLKTSILQQEQQLIALQRAEFRQLEDSLSAAEKLRKSTQDEIAGKMATTITQLLPLAPVVISSRPLNLSKPIEFLSSTVYDKILDREPYETAVAGCAWLETAIKSVMVYGRQNETQQLTVLLSEVEKQRALAQRLHHLELSAKNTDDVNVLQQAIDELAPQRVKGGKPAVEAWKQKLENIESLIRATRTAGEISSDLEHIGARAVVTLAVRDLGALYDRCLETANHLKRANLPEGFSDIGKKLSELQTYIKHKKQFLEHFETTQPEVFRRFPLSQAMPENASARVAPDPLSRLADHLHMRGSAPHFTKWVETMPSIDPEKPAHVPTHGGAPLHLQITYSNVLEALFSLTHLTRHPVATATGLESATKARRGTEAATWLDGQWQDIAQTLQDVLDAYEHATPHEDRDAASNAFFAMCVFTQIVRGANRAVTLPKFPGATADFPEEIVLTPRECTTLVTAMWPTLAAAILRLTSYSEALGLMSGFLPLMFQALPHLTLESQVKNGHHNIPPRVRCFAKTEAIPYFPAQWQPTNLELSLWGQTDFLQICDNNQRKARLAALTWAITTIDGVVLDQLWSTFKPMRGASNDTYVDLIKTLHLATFGPRGPTPSREANTERLPYVYGQPTGYCIAGQSTTPVQTSNVPVSAFETVLGAMVFHVPIRIFLAAAPKRLGQARGGMGLLAPILDCVPNVEPFKSLYEAPRKPVPVNSLSPSLHPPDERQIFSRQASWLSYRYSPEDPARWSTPPLLVVIDPENLVTATYASNVTENFEGRPFYVMPGPYPADWPKTLSVSSDTSVTHLSHGEICNLFTTLSREHASVQGKDIFAAVPTAVTLKRTTDHPTLEPDQRFTDQVPDTITTPRPTPSSSAKSPPTPMPASPPDALPAPDTAAHGRQRPELTARDDNANQPARTDPPTTRNERSSSFETPPLPNKSSVHSIPQLVPKNPASPETINHRPPGQVTEPKGIFGTYRPKVRTEPAKPIQTHVTPQPAKPSITEPRLPVNPPTANVPINTTYKPRPNINESHDTTPGTQAADIAHEQYEGHRPLLKPRLTERPRSTSADALTNPHQSVPDNEGPHGPPAREKPVYETETPIEDPRATSNPRIRYTLPQTERGALNVETELTHREPERRLSRTGATPHTPEPDYSPWTVPGDPTIAIHRLEHPQIIENIASLTVPVPRVTPIPPTDVWVPLVHVNLQHEEISRAKNVLMRFIQRVRRKLQASSDALSEAIARIKFLYL</sequence>
<feature type="region of interest" description="Disordered" evidence="14">
    <location>
        <begin position="385"/>
        <end position="419"/>
    </location>
</feature>
<proteinExistence type="predicted"/>
<dbReference type="Gene3D" id="3.90.70.120">
    <property type="match status" value="1"/>
</dbReference>
<dbReference type="InterPro" id="IPR006928">
    <property type="entry name" value="Herpes_teg_USP"/>
</dbReference>
<evidence type="ECO:0000256" key="9">
    <source>
        <dbReference type="ARBA" id="ARBA00022807"/>
    </source>
</evidence>
<feature type="coiled-coil region" evidence="13">
    <location>
        <begin position="628"/>
        <end position="655"/>
    </location>
</feature>
<dbReference type="GO" id="GO:0008234">
    <property type="term" value="F:cysteine-type peptidase activity"/>
    <property type="evidence" value="ECO:0007669"/>
    <property type="project" value="UniProtKB-KW"/>
</dbReference>
<evidence type="ECO:0000256" key="14">
    <source>
        <dbReference type="SAM" id="MobiDB-lite"/>
    </source>
</evidence>
<feature type="compositionally biased region" description="Pro residues" evidence="14">
    <location>
        <begin position="2185"/>
        <end position="2197"/>
    </location>
</feature>
<gene>
    <name evidence="16" type="primary">ORF64</name>
</gene>